<comment type="caution">
    <text evidence="2">The sequence shown here is derived from an EMBL/GenBank/DDBJ whole genome shotgun (WGS) entry which is preliminary data.</text>
</comment>
<feature type="compositionally biased region" description="Basic and acidic residues" evidence="1">
    <location>
        <begin position="18"/>
        <end position="34"/>
    </location>
</feature>
<accession>A0A9N9IFZ1</accession>
<dbReference type="EMBL" id="CAJVPQ010013321">
    <property type="protein sequence ID" value="CAG8735398.1"/>
    <property type="molecule type" value="Genomic_DNA"/>
</dbReference>
<feature type="non-terminal residue" evidence="2">
    <location>
        <position position="1"/>
    </location>
</feature>
<dbReference type="Proteomes" id="UP000789570">
    <property type="component" value="Unassembled WGS sequence"/>
</dbReference>
<dbReference type="AlphaFoldDB" id="A0A9N9IFZ1"/>
<evidence type="ECO:0000313" key="2">
    <source>
        <dbReference type="EMBL" id="CAG8735398.1"/>
    </source>
</evidence>
<evidence type="ECO:0000313" key="3">
    <source>
        <dbReference type="Proteomes" id="UP000789570"/>
    </source>
</evidence>
<feature type="region of interest" description="Disordered" evidence="1">
    <location>
        <begin position="1"/>
        <end position="51"/>
    </location>
</feature>
<name>A0A9N9IFZ1_9GLOM</name>
<gene>
    <name evidence="2" type="ORF">FCALED_LOCUS15267</name>
</gene>
<evidence type="ECO:0000256" key="1">
    <source>
        <dbReference type="SAM" id="MobiDB-lite"/>
    </source>
</evidence>
<organism evidence="2 3">
    <name type="scientific">Funneliformis caledonium</name>
    <dbReference type="NCBI Taxonomy" id="1117310"/>
    <lineage>
        <taxon>Eukaryota</taxon>
        <taxon>Fungi</taxon>
        <taxon>Fungi incertae sedis</taxon>
        <taxon>Mucoromycota</taxon>
        <taxon>Glomeromycotina</taxon>
        <taxon>Glomeromycetes</taxon>
        <taxon>Glomerales</taxon>
        <taxon>Glomeraceae</taxon>
        <taxon>Funneliformis</taxon>
    </lineage>
</organism>
<feature type="compositionally biased region" description="Basic and acidic residues" evidence="1">
    <location>
        <begin position="1"/>
        <end position="11"/>
    </location>
</feature>
<sequence length="61" mass="7025">KALDKNGKIALDDSTSVLREEVPSDNYSKKKDNEDHEDDEPPKDQTMFGDISFKSYNELFE</sequence>
<proteinExistence type="predicted"/>
<reference evidence="2" key="1">
    <citation type="submission" date="2021-06" db="EMBL/GenBank/DDBJ databases">
        <authorList>
            <person name="Kallberg Y."/>
            <person name="Tangrot J."/>
            <person name="Rosling A."/>
        </authorList>
    </citation>
    <scope>NUCLEOTIDE SEQUENCE</scope>
    <source>
        <strain evidence="2">UK204</strain>
    </source>
</reference>
<keyword evidence="3" id="KW-1185">Reference proteome</keyword>
<protein>
    <submittedName>
        <fullName evidence="2">516_t:CDS:1</fullName>
    </submittedName>
</protein>